<reference evidence="1 2" key="1">
    <citation type="journal article" date="2019" name="Commun. Biol.">
        <title>The bagworm genome reveals a unique fibroin gene that provides high tensile strength.</title>
        <authorList>
            <person name="Kono N."/>
            <person name="Nakamura H."/>
            <person name="Ohtoshi R."/>
            <person name="Tomita M."/>
            <person name="Numata K."/>
            <person name="Arakawa K."/>
        </authorList>
    </citation>
    <scope>NUCLEOTIDE SEQUENCE [LARGE SCALE GENOMIC DNA]</scope>
</reference>
<dbReference type="AlphaFoldDB" id="A0A4C1WCA9"/>
<name>A0A4C1WCA9_EUMVA</name>
<evidence type="ECO:0000313" key="2">
    <source>
        <dbReference type="Proteomes" id="UP000299102"/>
    </source>
</evidence>
<evidence type="ECO:0000313" key="1">
    <source>
        <dbReference type="EMBL" id="GBP47765.1"/>
    </source>
</evidence>
<proteinExistence type="predicted"/>
<protein>
    <submittedName>
        <fullName evidence="1">Uncharacterized protein</fullName>
    </submittedName>
</protein>
<dbReference type="EMBL" id="BGZK01000509">
    <property type="protein sequence ID" value="GBP47765.1"/>
    <property type="molecule type" value="Genomic_DNA"/>
</dbReference>
<organism evidence="1 2">
    <name type="scientific">Eumeta variegata</name>
    <name type="common">Bagworm moth</name>
    <name type="synonym">Eumeta japonica</name>
    <dbReference type="NCBI Taxonomy" id="151549"/>
    <lineage>
        <taxon>Eukaryota</taxon>
        <taxon>Metazoa</taxon>
        <taxon>Ecdysozoa</taxon>
        <taxon>Arthropoda</taxon>
        <taxon>Hexapoda</taxon>
        <taxon>Insecta</taxon>
        <taxon>Pterygota</taxon>
        <taxon>Neoptera</taxon>
        <taxon>Endopterygota</taxon>
        <taxon>Lepidoptera</taxon>
        <taxon>Glossata</taxon>
        <taxon>Ditrysia</taxon>
        <taxon>Tineoidea</taxon>
        <taxon>Psychidae</taxon>
        <taxon>Oiketicinae</taxon>
        <taxon>Eumeta</taxon>
    </lineage>
</organism>
<accession>A0A4C1WCA9</accession>
<dbReference type="Proteomes" id="UP000299102">
    <property type="component" value="Unassembled WGS sequence"/>
</dbReference>
<sequence>MSIIVCKVKRASVYSQSSRICSCSLATLDNHSSLSLAQCWLRAARDWTLGRCNQTVVLLFHSRPPSSRARHYRRGVVTFDLAPIALNSNDANVSGRCENSQQNWPSATALSTFQKAPHLVANA</sequence>
<keyword evidence="2" id="KW-1185">Reference proteome</keyword>
<comment type="caution">
    <text evidence="1">The sequence shown here is derived from an EMBL/GenBank/DDBJ whole genome shotgun (WGS) entry which is preliminary data.</text>
</comment>
<gene>
    <name evidence="1" type="ORF">EVAR_24015_1</name>
</gene>